<evidence type="ECO:0000259" key="13">
    <source>
        <dbReference type="PROSITE" id="PS50262"/>
    </source>
</evidence>
<comment type="subcellular location">
    <subcellularLocation>
        <location evidence="1 11">Cell membrane</location>
        <topology evidence="1 11">Multi-pass membrane protein</topology>
    </subcellularLocation>
</comment>
<gene>
    <name evidence="14" type="ORF">H4Q32_012531</name>
</gene>
<sequence>MANGEKEIYTSLEVLIALGCCLGNVLVIWAVWSCHALSQTTFCFVVSLAVADLLVGAVAVPFAVVVDGHLETTFHCCLFLSCVVIVLTQASVHSLLAIAVDRYLRKHLWAAVTVCWLSAFILGFIPLFGWHQKNPTTPENSTITCNFLTVINMSYMVNFNFLACNLPPTIIMMVLYLLLFNMISKQLRKGVGRPAESRSFYRRERRLANSLALVLVLFVVCWFPLHIMNTLNHYNIVTVDSVFFHVGILLSHANSAINPIVYAFKVPKIKMAYKRILTRLTSSEQREDPSSQTLDNNASSNSNSIARRPSAMVEEEPLLQMVKMSAVTVTESWEKMDLMYISIECTIALASVLGNVLVVVVVCMNQGLRDPTFCFIVSLALADIAVGVLVIPLAVVISLGLNTQFYTCLFISCLLVTITQSSILYNIIVTQRRAWVAVGLCWLISFLTGLVPMAGWHHTPPGNVSTTSIECQFTNVMRMDYMVYFNFFVWVVAPLIIMTGLYAEIFRVISRQLNRRAEATSDSSKYYRKELKLAKSLALVLFLFAVCWLPLHIMNCIVFFCPTCKVPKIAFYVGIFMSHINSALNPLVYAFRIQRFRDTLIQIAQRFVLCKTTSAVPGQRGPGPITEKTQIQ</sequence>
<dbReference type="SUPFAM" id="SSF81321">
    <property type="entry name" value="Family A G protein-coupled receptor-like"/>
    <property type="match status" value="2"/>
</dbReference>
<feature type="transmembrane region" description="Helical" evidence="11">
    <location>
        <begin position="403"/>
        <end position="427"/>
    </location>
</feature>
<evidence type="ECO:0000256" key="6">
    <source>
        <dbReference type="ARBA" id="ARBA00023136"/>
    </source>
</evidence>
<feature type="transmembrane region" description="Helical" evidence="11">
    <location>
        <begin position="434"/>
        <end position="456"/>
    </location>
</feature>
<organism evidence="14 15">
    <name type="scientific">Labeo rohita</name>
    <name type="common">Indian major carp</name>
    <name type="synonym">Cyprinus rohita</name>
    <dbReference type="NCBI Taxonomy" id="84645"/>
    <lineage>
        <taxon>Eukaryota</taxon>
        <taxon>Metazoa</taxon>
        <taxon>Chordata</taxon>
        <taxon>Craniata</taxon>
        <taxon>Vertebrata</taxon>
        <taxon>Euteleostomi</taxon>
        <taxon>Actinopterygii</taxon>
        <taxon>Neopterygii</taxon>
        <taxon>Teleostei</taxon>
        <taxon>Ostariophysi</taxon>
        <taxon>Cypriniformes</taxon>
        <taxon>Cyprinidae</taxon>
        <taxon>Labeoninae</taxon>
        <taxon>Labeonini</taxon>
        <taxon>Labeo</taxon>
    </lineage>
</organism>
<dbReference type="InterPro" id="IPR000276">
    <property type="entry name" value="GPCR_Rhodpsn"/>
</dbReference>
<dbReference type="Gene3D" id="1.20.1070.10">
    <property type="entry name" value="Rhodopsin 7-helix transmembrane proteins"/>
    <property type="match status" value="2"/>
</dbReference>
<keyword evidence="10 11" id="KW-0807">Transducer</keyword>
<dbReference type="InterPro" id="IPR001634">
    <property type="entry name" value="Adenosn_rcpt"/>
</dbReference>
<feature type="transmembrane region" description="Helical" evidence="11">
    <location>
        <begin position="72"/>
        <end position="96"/>
    </location>
</feature>
<evidence type="ECO:0000256" key="1">
    <source>
        <dbReference type="ARBA" id="ARBA00004651"/>
    </source>
</evidence>
<evidence type="ECO:0000256" key="11">
    <source>
        <dbReference type="RuleBase" id="RU201114"/>
    </source>
</evidence>
<dbReference type="PROSITE" id="PS50262">
    <property type="entry name" value="G_PROTEIN_RECEP_F1_2"/>
    <property type="match status" value="2"/>
</dbReference>
<feature type="transmembrane region" description="Helical" evidence="11">
    <location>
        <begin position="12"/>
        <end position="32"/>
    </location>
</feature>
<evidence type="ECO:0000313" key="15">
    <source>
        <dbReference type="Proteomes" id="UP000830375"/>
    </source>
</evidence>
<accession>A0ABQ8MM42</accession>
<keyword evidence="3 11" id="KW-0812">Transmembrane</keyword>
<evidence type="ECO:0000256" key="9">
    <source>
        <dbReference type="ARBA" id="ARBA00023180"/>
    </source>
</evidence>
<feature type="transmembrane region" description="Helical" evidence="11">
    <location>
        <begin position="207"/>
        <end position="225"/>
    </location>
</feature>
<evidence type="ECO:0000313" key="14">
    <source>
        <dbReference type="EMBL" id="KAI2663903.1"/>
    </source>
</evidence>
<evidence type="ECO:0000256" key="2">
    <source>
        <dbReference type="ARBA" id="ARBA00022475"/>
    </source>
</evidence>
<dbReference type="InterPro" id="IPR017452">
    <property type="entry name" value="GPCR_Rhodpsn_7TM"/>
</dbReference>
<dbReference type="PRINTS" id="PR00237">
    <property type="entry name" value="GPCRRHODOPSN"/>
</dbReference>
<keyword evidence="8 11" id="KW-0675">Receptor</keyword>
<keyword evidence="2 11" id="KW-1003">Cell membrane</keyword>
<feature type="transmembrane region" description="Helical" evidence="11">
    <location>
        <begin position="483"/>
        <end position="506"/>
    </location>
</feature>
<keyword evidence="9 11" id="KW-0325">Glycoprotein</keyword>
<name>A0ABQ8MM42_LABRO</name>
<dbReference type="PRINTS" id="PR00424">
    <property type="entry name" value="ADENOSINER"/>
</dbReference>
<dbReference type="PANTHER" id="PTHR24246:SF52">
    <property type="entry name" value="ADENOSINE RECEPTOR A1-LIKE"/>
    <property type="match status" value="1"/>
</dbReference>
<keyword evidence="6 11" id="KW-0472">Membrane</keyword>
<keyword evidence="5 11" id="KW-0297">G-protein coupled receptor</keyword>
<feature type="transmembrane region" description="Helical" evidence="11">
    <location>
        <begin position="373"/>
        <end position="397"/>
    </location>
</feature>
<proteinExistence type="inferred from homology"/>
<evidence type="ECO:0000256" key="8">
    <source>
        <dbReference type="ARBA" id="ARBA00023170"/>
    </source>
</evidence>
<comment type="similarity">
    <text evidence="11">Belongs to the G-protein coupled receptor 1 family.</text>
</comment>
<feature type="domain" description="G-protein coupled receptors family 1 profile" evidence="13">
    <location>
        <begin position="354"/>
        <end position="589"/>
    </location>
</feature>
<dbReference type="PANTHER" id="PTHR24246">
    <property type="entry name" value="OLFACTORY RECEPTOR AND ADENOSINE RECEPTOR"/>
    <property type="match status" value="1"/>
</dbReference>
<feature type="region of interest" description="Disordered" evidence="12">
    <location>
        <begin position="283"/>
        <end position="308"/>
    </location>
</feature>
<feature type="transmembrane region" description="Helical" evidence="11">
    <location>
        <begin position="159"/>
        <end position="179"/>
    </location>
</feature>
<dbReference type="EMBL" id="JACTAM010000006">
    <property type="protein sequence ID" value="KAI2663903.1"/>
    <property type="molecule type" value="Genomic_DNA"/>
</dbReference>
<evidence type="ECO:0000256" key="4">
    <source>
        <dbReference type="ARBA" id="ARBA00022989"/>
    </source>
</evidence>
<dbReference type="SMART" id="SM01381">
    <property type="entry name" value="7TM_GPCR_Srsx"/>
    <property type="match status" value="1"/>
</dbReference>
<dbReference type="Pfam" id="PF00001">
    <property type="entry name" value="7tm_1"/>
    <property type="match status" value="2"/>
</dbReference>
<feature type="transmembrane region" description="Helical" evidence="11">
    <location>
        <begin position="108"/>
        <end position="130"/>
    </location>
</feature>
<feature type="domain" description="G-protein coupled receptors family 1 profile" evidence="13">
    <location>
        <begin position="23"/>
        <end position="262"/>
    </location>
</feature>
<feature type="transmembrane region" description="Helical" evidence="11">
    <location>
        <begin position="338"/>
        <end position="361"/>
    </location>
</feature>
<evidence type="ECO:0000256" key="10">
    <source>
        <dbReference type="ARBA" id="ARBA00023224"/>
    </source>
</evidence>
<keyword evidence="7 11" id="KW-1015">Disulfide bond</keyword>
<keyword evidence="4 11" id="KW-1133">Transmembrane helix</keyword>
<keyword evidence="15" id="KW-1185">Reference proteome</keyword>
<evidence type="ECO:0000256" key="5">
    <source>
        <dbReference type="ARBA" id="ARBA00023040"/>
    </source>
</evidence>
<feature type="transmembrane region" description="Helical" evidence="11">
    <location>
        <begin position="537"/>
        <end position="560"/>
    </location>
</feature>
<evidence type="ECO:0000256" key="3">
    <source>
        <dbReference type="ARBA" id="ARBA00022692"/>
    </source>
</evidence>
<dbReference type="Proteomes" id="UP000830375">
    <property type="component" value="Unassembled WGS sequence"/>
</dbReference>
<protein>
    <submittedName>
        <fullName evidence="14">Adenosine receptor A1</fullName>
    </submittedName>
</protein>
<evidence type="ECO:0000256" key="12">
    <source>
        <dbReference type="SAM" id="MobiDB-lite"/>
    </source>
</evidence>
<feature type="transmembrane region" description="Helical" evidence="11">
    <location>
        <begin position="572"/>
        <end position="591"/>
    </location>
</feature>
<comment type="caution">
    <text evidence="14">The sequence shown here is derived from an EMBL/GenBank/DDBJ whole genome shotgun (WGS) entry which is preliminary data.</text>
</comment>
<evidence type="ECO:0000256" key="7">
    <source>
        <dbReference type="ARBA" id="ARBA00023157"/>
    </source>
</evidence>
<feature type="transmembrane region" description="Helical" evidence="11">
    <location>
        <begin position="44"/>
        <end position="66"/>
    </location>
</feature>
<reference evidence="14 15" key="1">
    <citation type="submission" date="2022-01" db="EMBL/GenBank/DDBJ databases">
        <title>A high-quality chromosome-level genome assembly of rohu carp, Labeo rohita.</title>
        <authorList>
            <person name="Arick M.A. II"/>
            <person name="Hsu C.-Y."/>
            <person name="Magbanua Z."/>
            <person name="Pechanova O."/>
            <person name="Grover C."/>
            <person name="Miller E."/>
            <person name="Thrash A."/>
            <person name="Ezzel L."/>
            <person name="Alam S."/>
            <person name="Benzie J."/>
            <person name="Hamilton M."/>
            <person name="Karsi A."/>
            <person name="Lawrence M.L."/>
            <person name="Peterson D.G."/>
        </authorList>
    </citation>
    <scope>NUCLEOTIDE SEQUENCE [LARGE SCALE GENOMIC DNA]</scope>
    <source>
        <strain evidence="15">BAU-BD-2019</strain>
        <tissue evidence="14">Blood</tissue>
    </source>
</reference>